<dbReference type="PANTHER" id="PTHR30389">
    <property type="entry name" value="FUMARATE HYDRATASE-RELATED"/>
    <property type="match status" value="1"/>
</dbReference>
<keyword evidence="9" id="KW-1133">Transmembrane helix</keyword>
<keyword evidence="3" id="KW-0004">4Fe-4S</keyword>
<keyword evidence="7" id="KW-0411">Iron-sulfur</keyword>
<keyword evidence="4" id="KW-0816">Tricarboxylic acid cycle</keyword>
<feature type="transmembrane region" description="Helical" evidence="9">
    <location>
        <begin position="269"/>
        <end position="288"/>
    </location>
</feature>
<accession>A0A813DPS0</accession>
<keyword evidence="13" id="KW-1185">Reference proteome</keyword>
<dbReference type="GO" id="GO:0016836">
    <property type="term" value="F:hydro-lyase activity"/>
    <property type="evidence" value="ECO:0007669"/>
    <property type="project" value="InterPro"/>
</dbReference>
<evidence type="ECO:0000256" key="8">
    <source>
        <dbReference type="ARBA" id="ARBA00023239"/>
    </source>
</evidence>
<organism evidence="12 13">
    <name type="scientific">Polarella glacialis</name>
    <name type="common">Dinoflagellate</name>
    <dbReference type="NCBI Taxonomy" id="89957"/>
    <lineage>
        <taxon>Eukaryota</taxon>
        <taxon>Sar</taxon>
        <taxon>Alveolata</taxon>
        <taxon>Dinophyceae</taxon>
        <taxon>Suessiales</taxon>
        <taxon>Suessiaceae</taxon>
        <taxon>Polarella</taxon>
    </lineage>
</organism>
<keyword evidence="9" id="KW-0472">Membrane</keyword>
<dbReference type="Proteomes" id="UP000654075">
    <property type="component" value="Unassembled WGS sequence"/>
</dbReference>
<feature type="non-terminal residue" evidence="12">
    <location>
        <position position="1"/>
    </location>
</feature>
<feature type="transmembrane region" description="Helical" evidence="9">
    <location>
        <begin position="105"/>
        <end position="130"/>
    </location>
</feature>
<evidence type="ECO:0000256" key="3">
    <source>
        <dbReference type="ARBA" id="ARBA00022485"/>
    </source>
</evidence>
<evidence type="ECO:0000256" key="9">
    <source>
        <dbReference type="SAM" id="Phobius"/>
    </source>
</evidence>
<comment type="caution">
    <text evidence="12">The sequence shown here is derived from an EMBL/GenBank/DDBJ whole genome shotgun (WGS) entry which is preliminary data.</text>
</comment>
<dbReference type="InterPro" id="IPR004646">
    <property type="entry name" value="Fe-S_hydro-lyase_TtdA-typ_cat"/>
</dbReference>
<evidence type="ECO:0000256" key="1">
    <source>
        <dbReference type="ARBA" id="ARBA00004859"/>
    </source>
</evidence>
<dbReference type="Pfam" id="PF05681">
    <property type="entry name" value="Fumerase"/>
    <property type="match status" value="1"/>
</dbReference>
<evidence type="ECO:0008006" key="14">
    <source>
        <dbReference type="Google" id="ProtNLM"/>
    </source>
</evidence>
<evidence type="ECO:0000256" key="5">
    <source>
        <dbReference type="ARBA" id="ARBA00022723"/>
    </source>
</evidence>
<keyword evidence="8" id="KW-0456">Lyase</keyword>
<comment type="pathway">
    <text evidence="1">Carbohydrate metabolism; tricarboxylic acid cycle; (S)-malate from fumarate: step 1/1.</text>
</comment>
<feature type="domain" description="Fe-S hydro-lyase tartrate dehydratase alpha-type catalytic" evidence="10">
    <location>
        <begin position="412"/>
        <end position="687"/>
    </location>
</feature>
<keyword evidence="9" id="KW-0812">Transmembrane</keyword>
<dbReference type="EMBL" id="CAJNNV010003970">
    <property type="protein sequence ID" value="CAE8589921.1"/>
    <property type="molecule type" value="Genomic_DNA"/>
</dbReference>
<dbReference type="SUPFAM" id="SSF117457">
    <property type="entry name" value="FumA C-terminal domain-like"/>
    <property type="match status" value="1"/>
</dbReference>
<feature type="transmembrane region" description="Helical" evidence="9">
    <location>
        <begin position="67"/>
        <end position="85"/>
    </location>
</feature>
<dbReference type="InterPro" id="IPR036660">
    <property type="entry name" value="Fe-S_hydroAse_TtdB_cat_sf"/>
</dbReference>
<evidence type="ECO:0000256" key="2">
    <source>
        <dbReference type="ARBA" id="ARBA00008876"/>
    </source>
</evidence>
<evidence type="ECO:0000256" key="7">
    <source>
        <dbReference type="ARBA" id="ARBA00023014"/>
    </source>
</evidence>
<keyword evidence="5" id="KW-0479">Metal-binding</keyword>
<comment type="similarity">
    <text evidence="2">Belongs to the class-I fumarase family.</text>
</comment>
<feature type="domain" description="Fe-S hydro-lyase tartrate dehydratase beta-type catalytic" evidence="11">
    <location>
        <begin position="693"/>
        <end position="901"/>
    </location>
</feature>
<evidence type="ECO:0000259" key="11">
    <source>
        <dbReference type="Pfam" id="PF05683"/>
    </source>
</evidence>
<evidence type="ECO:0000259" key="10">
    <source>
        <dbReference type="Pfam" id="PF05681"/>
    </source>
</evidence>
<proteinExistence type="inferred from homology"/>
<dbReference type="InterPro" id="IPR004647">
    <property type="entry name" value="Fe-S_hydro-lyase_TtdB-typ_cat"/>
</dbReference>
<reference evidence="12" key="1">
    <citation type="submission" date="2021-02" db="EMBL/GenBank/DDBJ databases">
        <authorList>
            <person name="Dougan E. K."/>
            <person name="Rhodes N."/>
            <person name="Thang M."/>
            <person name="Chan C."/>
        </authorList>
    </citation>
    <scope>NUCLEOTIDE SEQUENCE</scope>
</reference>
<dbReference type="GO" id="GO:0051539">
    <property type="term" value="F:4 iron, 4 sulfur cluster binding"/>
    <property type="evidence" value="ECO:0007669"/>
    <property type="project" value="UniProtKB-KW"/>
</dbReference>
<dbReference type="InterPro" id="IPR051208">
    <property type="entry name" value="Class-I_Fumarase/Tartrate_DH"/>
</dbReference>
<dbReference type="GO" id="GO:0046872">
    <property type="term" value="F:metal ion binding"/>
    <property type="evidence" value="ECO:0007669"/>
    <property type="project" value="UniProtKB-KW"/>
</dbReference>
<evidence type="ECO:0000256" key="6">
    <source>
        <dbReference type="ARBA" id="ARBA00023004"/>
    </source>
</evidence>
<evidence type="ECO:0000313" key="12">
    <source>
        <dbReference type="EMBL" id="CAE8589921.1"/>
    </source>
</evidence>
<dbReference type="PROSITE" id="PS00163">
    <property type="entry name" value="FUMARATE_LYASES"/>
    <property type="match status" value="1"/>
</dbReference>
<dbReference type="AlphaFoldDB" id="A0A813DPS0"/>
<dbReference type="GO" id="GO:0006099">
    <property type="term" value="P:tricarboxylic acid cycle"/>
    <property type="evidence" value="ECO:0007669"/>
    <property type="project" value="UniProtKB-KW"/>
</dbReference>
<name>A0A813DPS0_POLGL</name>
<keyword evidence="6" id="KW-0408">Iron</keyword>
<sequence length="931" mass="102306">MALASGVAMASVPGMLKKAFEYNRDNFMEDREQRMKKEFAEMKYKITQAGLWREDVRDFVSLTEMKMSLYLIVNVLLLGFTMTLWCEGQLPESTPDWLVMGNQTATVSAFAFLLLTVWLAMHASVAAQAYQTRVLTQLVRLPIPTWNEIEACRTAASEFEKVNSRQMFRVPFAAGKQENYAAGNTAAGAAATTCPVASGNTGGHSQEVTADHASLAADPWGLERRGDDIYELGEYSGMEVAKLRHMKLMRQAAVYWQTYDAFARVSMSVGINQLMLAMIYYILGYALLEARAPYAAFAGPDGNSRGSTPFGGLLGCSLFAHVKTFVYRGPWGWAGALESLDDKKRQDTQTEVSEKLMNSKAPKFVYEEVFDTHANEVPTKYRKLSSDGITSSSLPSGEKILQVDTRILEDLSATAIVDIQHLFRGAHLAQLAKILKDPEASSNDRFVALELLKNACVSAGKVMPSCQDTGTAAIMAKRGGNVLTDGRDEEFLSKGVYRAYTEGYLRYSQVAPVSMFDELNTRTNLPAQIDMMSQKGSTYDFLFVAKGGGSANKTQLVQKTKGTLNEKAFENFLRETLTGLGTSACPPYHLAICVGGLSADQCLKTVKLASCKYLDGLPTTGNKHGRAFRDLHWEERTLKLSQEIGIGAQFGGKYFLHDVRMIRLPRHGASCPIGIGVSCSADRQAKAKITEEGVFLEELETDPAKYLPDIKEQALLQGGEIVKVNLNNPMADNLKLLSQYPVATRLALSGTIIVARDIAHAKMQEMIDDGRGLPEYIKKYPVYYAGPAKTPAGMPSGSFGPTTSGRMDQYVSEFQSRAGSMIMIGKGNRSKEVTDSCKKHGGFYLGSIGGVAATLSSNSIKKVEVLDMEELGMEAVWKIEVEDFPAFVVVDDKGNDFFKKWSKEAAKEPEQDSFFEETKGFFFGIDADKPA</sequence>
<evidence type="ECO:0000256" key="4">
    <source>
        <dbReference type="ARBA" id="ARBA00022532"/>
    </source>
</evidence>
<dbReference type="OrthoDB" id="411469at2759"/>
<dbReference type="Pfam" id="PF05683">
    <property type="entry name" value="Fumerase_C"/>
    <property type="match status" value="1"/>
</dbReference>
<dbReference type="Gene3D" id="3.20.130.10">
    <property type="entry name" value="Fe-S hydro-lyase, tartrate dehydratase beta-type, catalytic domain"/>
    <property type="match status" value="1"/>
</dbReference>
<protein>
    <recommendedName>
        <fullName evidence="14">Fumarate hydratase</fullName>
    </recommendedName>
</protein>
<dbReference type="NCBIfam" id="TIGR00723">
    <property type="entry name" value="ttdB_fumA_fumB"/>
    <property type="match status" value="1"/>
</dbReference>
<evidence type="ECO:0000313" key="13">
    <source>
        <dbReference type="Proteomes" id="UP000654075"/>
    </source>
</evidence>
<gene>
    <name evidence="12" type="ORF">PGLA1383_LOCUS8651</name>
</gene>
<dbReference type="InterPro" id="IPR020557">
    <property type="entry name" value="Fumarate_lyase_CS"/>
</dbReference>
<dbReference type="PANTHER" id="PTHR30389:SF0">
    <property type="entry name" value="FUMARATE HYDRATASE CLASS I, AEROBIC"/>
    <property type="match status" value="1"/>
</dbReference>